<dbReference type="InterPro" id="IPR002035">
    <property type="entry name" value="VWF_A"/>
</dbReference>
<evidence type="ECO:0000256" key="1">
    <source>
        <dbReference type="SAM" id="MobiDB-lite"/>
    </source>
</evidence>
<dbReference type="KEGG" id="snep:Enr13x_28790"/>
<dbReference type="Proteomes" id="UP000319004">
    <property type="component" value="Chromosome"/>
</dbReference>
<dbReference type="PROSITE" id="PS50234">
    <property type="entry name" value="VWFA"/>
    <property type="match status" value="1"/>
</dbReference>
<keyword evidence="2" id="KW-0812">Transmembrane</keyword>
<keyword evidence="5" id="KW-1185">Reference proteome</keyword>
<gene>
    <name evidence="4" type="ORF">Enr13x_28790</name>
</gene>
<dbReference type="SUPFAM" id="SSF52317">
    <property type="entry name" value="Class I glutamine amidotransferase-like"/>
    <property type="match status" value="1"/>
</dbReference>
<feature type="transmembrane region" description="Helical" evidence="2">
    <location>
        <begin position="39"/>
        <end position="59"/>
    </location>
</feature>
<proteinExistence type="predicted"/>
<dbReference type="InterPro" id="IPR010768">
    <property type="entry name" value="GATase1-like"/>
</dbReference>
<feature type="compositionally biased region" description="Low complexity" evidence="1">
    <location>
        <begin position="144"/>
        <end position="155"/>
    </location>
</feature>
<feature type="transmembrane region" description="Helical" evidence="2">
    <location>
        <begin position="882"/>
        <end position="900"/>
    </location>
</feature>
<feature type="domain" description="VWFA" evidence="3">
    <location>
        <begin position="470"/>
        <end position="652"/>
    </location>
</feature>
<protein>
    <submittedName>
        <fullName evidence="4">von Willebrand factor type A domain protein</fullName>
    </submittedName>
</protein>
<dbReference type="AlphaFoldDB" id="A0A518HQE2"/>
<dbReference type="PANTHER" id="PTHR37947:SF2">
    <property type="entry name" value="VON WILLEBRAND FACTOR TYPE A"/>
    <property type="match status" value="1"/>
</dbReference>
<dbReference type="InterPro" id="IPR029062">
    <property type="entry name" value="Class_I_gatase-like"/>
</dbReference>
<feature type="transmembrane region" description="Helical" evidence="2">
    <location>
        <begin position="6"/>
        <end position="27"/>
    </location>
</feature>
<evidence type="ECO:0000313" key="5">
    <source>
        <dbReference type="Proteomes" id="UP000319004"/>
    </source>
</evidence>
<sequence length="907" mass="99105">MQWSDFTWLYLLIPAVPFLIWYHLRSLSDFPVWQKRVSLALRIVVLGLLAAALAGPVLMRETDRQMVVFAIDRSESIDQAARDQTNTFLAQAIQAAEQADVDVRFLEFDREPRSLRDEWTVGSEPTEGPEEHDSVAESDDAADDATATTDAAANTDDSHAEATSPGQDADAQPTDEQQTDAQQNDGADPDPARRGTDLEAAVRTAIASMPPSRVRRVVLLSDGNATGGGDVIAAAAEGGVPIWTVPLPSRSDPEVQLTRVDAPTQVRQGQPFFVEVIVSSNRDTEGYIDLYRGDIQIGDEEPKPVKIKKGENTFRFRQTVLGKRQESFAARLRGFDDTLLDNNAAETVVYAQGRPRVLLVDPDLDQTDSLRWALDEQSIDVEVRPPEGIPSDLTEIQGYECLVLSNVPATAMSMRQMDLIRIYVKELGGGLVMLGGDQSFGLGGYYRTQVEEILPVRSNFEKEREKPSLAMMLVIDKSGSMGGQKIELAKDAARAAVELLGPRDAIGVIAFDGSAYTVSELRSTSDKGQIIDAISTIEASGGTNMYPGMIDALDALRGATAKLKHVILMTDGVSSPGDFQGAASDMSANRITLSTVALGQGASEDLLEELAQIGGGRYYFCDSPDAVPQVFAKETVEASKSAINELPFTAQLVRPTAVLEGIDLELSPLLLGYVVTRPKPTAEFILASEAGDPLLAWWRYGLGMSVAFTSDAKNRWAGEWLAWPDFGPFWAQIIRHAMRKDDNRGVFVDVRREGETTFVSLDSVDQNGAFIENATTELTMIDPGLARQKLAMRQTAPGRFEAEIKTDRRGAYHLDLAQTRQSGSTQRSSRGISVGYSDELRLLPTATSTLERIATVSGGRFDPTPESIAERIDATAREPMPLWPWLLMIAMSIFVADVALRRIELSR</sequence>
<dbReference type="SMART" id="SM00327">
    <property type="entry name" value="VWA"/>
    <property type="match status" value="2"/>
</dbReference>
<evidence type="ECO:0000259" key="3">
    <source>
        <dbReference type="PROSITE" id="PS50234"/>
    </source>
</evidence>
<keyword evidence="2" id="KW-0472">Membrane</keyword>
<evidence type="ECO:0000256" key="2">
    <source>
        <dbReference type="SAM" id="Phobius"/>
    </source>
</evidence>
<reference evidence="4 5" key="1">
    <citation type="submission" date="2019-03" db="EMBL/GenBank/DDBJ databases">
        <title>Deep-cultivation of Planctomycetes and their phenomic and genomic characterization uncovers novel biology.</title>
        <authorList>
            <person name="Wiegand S."/>
            <person name="Jogler M."/>
            <person name="Boedeker C."/>
            <person name="Pinto D."/>
            <person name="Vollmers J."/>
            <person name="Rivas-Marin E."/>
            <person name="Kohn T."/>
            <person name="Peeters S.H."/>
            <person name="Heuer A."/>
            <person name="Rast P."/>
            <person name="Oberbeckmann S."/>
            <person name="Bunk B."/>
            <person name="Jeske O."/>
            <person name="Meyerdierks A."/>
            <person name="Storesund J.E."/>
            <person name="Kallscheuer N."/>
            <person name="Luecker S."/>
            <person name="Lage O.M."/>
            <person name="Pohl T."/>
            <person name="Merkel B.J."/>
            <person name="Hornburger P."/>
            <person name="Mueller R.-W."/>
            <person name="Bruemmer F."/>
            <person name="Labrenz M."/>
            <person name="Spormann A.M."/>
            <person name="Op den Camp H."/>
            <person name="Overmann J."/>
            <person name="Amann R."/>
            <person name="Jetten M.S.M."/>
            <person name="Mascher T."/>
            <person name="Medema M.H."/>
            <person name="Devos D.P."/>
            <person name="Kaster A.-K."/>
            <person name="Ovreas L."/>
            <person name="Rohde M."/>
            <person name="Galperin M.Y."/>
            <person name="Jogler C."/>
        </authorList>
    </citation>
    <scope>NUCLEOTIDE SEQUENCE [LARGE SCALE GENOMIC DNA]</scope>
    <source>
        <strain evidence="4 5">Enr13</strain>
    </source>
</reference>
<dbReference type="Pfam" id="PF13768">
    <property type="entry name" value="VWA_3"/>
    <property type="match status" value="1"/>
</dbReference>
<organism evidence="4 5">
    <name type="scientific">Stieleria neptunia</name>
    <dbReference type="NCBI Taxonomy" id="2527979"/>
    <lineage>
        <taxon>Bacteria</taxon>
        <taxon>Pseudomonadati</taxon>
        <taxon>Planctomycetota</taxon>
        <taxon>Planctomycetia</taxon>
        <taxon>Pirellulales</taxon>
        <taxon>Pirellulaceae</taxon>
        <taxon>Stieleria</taxon>
    </lineage>
</organism>
<dbReference type="Gene3D" id="3.40.50.410">
    <property type="entry name" value="von Willebrand factor, type A domain"/>
    <property type="match status" value="2"/>
</dbReference>
<dbReference type="EMBL" id="CP037423">
    <property type="protein sequence ID" value="QDV43027.1"/>
    <property type="molecule type" value="Genomic_DNA"/>
</dbReference>
<evidence type="ECO:0000313" key="4">
    <source>
        <dbReference type="EMBL" id="QDV43027.1"/>
    </source>
</evidence>
<dbReference type="Pfam" id="PF07090">
    <property type="entry name" value="GATase1_like"/>
    <property type="match status" value="1"/>
</dbReference>
<dbReference type="Gene3D" id="3.40.50.880">
    <property type="match status" value="1"/>
</dbReference>
<keyword evidence="2" id="KW-1133">Transmembrane helix</keyword>
<dbReference type="Pfam" id="PF00092">
    <property type="entry name" value="VWA"/>
    <property type="match status" value="1"/>
</dbReference>
<feature type="region of interest" description="Disordered" evidence="1">
    <location>
        <begin position="116"/>
        <end position="194"/>
    </location>
</feature>
<dbReference type="InterPro" id="IPR036465">
    <property type="entry name" value="vWFA_dom_sf"/>
</dbReference>
<accession>A0A518HQE2</accession>
<dbReference type="SUPFAM" id="SSF53300">
    <property type="entry name" value="vWA-like"/>
    <property type="match status" value="2"/>
</dbReference>
<feature type="compositionally biased region" description="Polar residues" evidence="1">
    <location>
        <begin position="174"/>
        <end position="185"/>
    </location>
</feature>
<name>A0A518HQE2_9BACT</name>
<dbReference type="PANTHER" id="PTHR37947">
    <property type="entry name" value="BLL2462 PROTEIN"/>
    <property type="match status" value="1"/>
</dbReference>
<dbReference type="RefSeq" id="WP_231744272.1">
    <property type="nucleotide sequence ID" value="NZ_CP037423.1"/>
</dbReference>